<reference evidence="2" key="1">
    <citation type="submission" date="2017-02" db="UniProtKB">
        <authorList>
            <consortium name="WormBaseParasite"/>
        </authorList>
    </citation>
    <scope>IDENTIFICATION</scope>
</reference>
<organism evidence="1 2">
    <name type="scientific">Parastrongyloides trichosuri</name>
    <name type="common">Possum-specific nematode worm</name>
    <dbReference type="NCBI Taxonomy" id="131310"/>
    <lineage>
        <taxon>Eukaryota</taxon>
        <taxon>Metazoa</taxon>
        <taxon>Ecdysozoa</taxon>
        <taxon>Nematoda</taxon>
        <taxon>Chromadorea</taxon>
        <taxon>Rhabditida</taxon>
        <taxon>Tylenchina</taxon>
        <taxon>Panagrolaimomorpha</taxon>
        <taxon>Strongyloidoidea</taxon>
        <taxon>Strongyloididae</taxon>
        <taxon>Parastrongyloides</taxon>
    </lineage>
</organism>
<dbReference type="Proteomes" id="UP000038045">
    <property type="component" value="Unplaced"/>
</dbReference>
<protein>
    <submittedName>
        <fullName evidence="2">BPI2 domain-containing protein</fullName>
    </submittedName>
</protein>
<evidence type="ECO:0000313" key="2">
    <source>
        <dbReference type="WBParaSite" id="PTRK_0001371200.1"/>
    </source>
</evidence>
<proteinExistence type="predicted"/>
<dbReference type="WBParaSite" id="PTRK_0001371200.1">
    <property type="protein sequence ID" value="PTRK_0001371200.1"/>
    <property type="gene ID" value="PTRK_0001371200"/>
</dbReference>
<evidence type="ECO:0000313" key="1">
    <source>
        <dbReference type="Proteomes" id="UP000038045"/>
    </source>
</evidence>
<dbReference type="Gene3D" id="3.15.10.10">
    <property type="entry name" value="Bactericidal permeability-increasing protein, domain 1"/>
    <property type="match status" value="1"/>
</dbReference>
<dbReference type="AlphaFoldDB" id="A0A0N4ZY39"/>
<keyword evidence="1" id="KW-1185">Reference proteome</keyword>
<sequence length="370" mass="42244">MLTGFTSFYDMIREVADSSATINADFHEDKGPMTFIAKKIEIISIDLTPNPTIKLDIKLKVRVNMLLSLHFGIVNTDNSSVTLTASINKGSINLVTKIIQHNSYPKIKLMKTIVKADEFDFDIEGNFLVSAMGKVLKLFKSKLQKLIENRAKEEFKIYFEKQINDKMKLINVNRSIFNDYKINYHVTGDGFIKEDEKMKLFVMPLHGGLYVKNSLIPLNSVVNNIEMDYGQLSKVINNNIFNKIYYASKYHMEHDSSICYYYHNNLLWRYINLYVKVGLNEKLHLNKSSIFKDGEIITSTSKGKLIRIILTSPSIVIKDDEGMNISVSLSQILLPSTKILKYNNVKLFTTSNFTIICGDVSIQLDCLGLD</sequence>
<name>A0A0N4ZY39_PARTI</name>
<accession>A0A0N4ZY39</accession>
<dbReference type="Gene3D" id="3.15.20.10">
    <property type="entry name" value="Bactericidal permeability-increasing protein, domain 2"/>
    <property type="match status" value="1"/>
</dbReference>